<dbReference type="InterPro" id="IPR005097">
    <property type="entry name" value="Sacchrp_dh_NADP-bd"/>
</dbReference>
<keyword evidence="1" id="KW-0560">Oxidoreductase</keyword>
<evidence type="ECO:0000313" key="5">
    <source>
        <dbReference type="Proteomes" id="UP001161325"/>
    </source>
</evidence>
<organism evidence="4 5">
    <name type="scientific">Roseisolibacter agri</name>
    <dbReference type="NCBI Taxonomy" id="2014610"/>
    <lineage>
        <taxon>Bacteria</taxon>
        <taxon>Pseudomonadati</taxon>
        <taxon>Gemmatimonadota</taxon>
        <taxon>Gemmatimonadia</taxon>
        <taxon>Gemmatimonadales</taxon>
        <taxon>Gemmatimonadaceae</taxon>
        <taxon>Roseisolibacter</taxon>
    </lineage>
</organism>
<dbReference type="InterPro" id="IPR036291">
    <property type="entry name" value="NAD(P)-bd_dom_sf"/>
</dbReference>
<dbReference type="Gene3D" id="3.30.360.10">
    <property type="entry name" value="Dihydrodipicolinate Reductase, domain 2"/>
    <property type="match status" value="1"/>
</dbReference>
<dbReference type="PANTHER" id="PTHR11133:SF22">
    <property type="entry name" value="ALPHA-AMINOADIPIC SEMIALDEHYDE SYNTHASE, MITOCHONDRIAL"/>
    <property type="match status" value="1"/>
</dbReference>
<dbReference type="SUPFAM" id="SSF51735">
    <property type="entry name" value="NAD(P)-binding Rossmann-fold domains"/>
    <property type="match status" value="1"/>
</dbReference>
<dbReference type="Proteomes" id="UP001161325">
    <property type="component" value="Unassembled WGS sequence"/>
</dbReference>
<evidence type="ECO:0000259" key="3">
    <source>
        <dbReference type="Pfam" id="PF16653"/>
    </source>
</evidence>
<accession>A0AA37Q5S7</accession>
<evidence type="ECO:0000259" key="2">
    <source>
        <dbReference type="Pfam" id="PF03435"/>
    </source>
</evidence>
<sequence>MLVLGAGLQGSACAYDLLQNPAVTEVRLADLHVGTIAPFLAPFSGPRLIPTPLDVRDREAVLALMRECDAVMCALPYYFNLEMTRLAIEAGAHYCDLGGNTDIVFQQRALEPEAAARGVSIIPDCGLAPGMVNILAQHGIDQLDEVSAVRMFVGGLPQNPEPPLNYQIVYSLEGALDYYTTMSWVLRDGQRAQVTPLSEIEPVDFPAPLGTLEAFHTAGGLSTMPFRYEGRIPTMEYKTLRYPGHAHIMAAIRELGLLDLQPIDVKGHRVVPRDAFVTAVTPKLKKPGGHDVVALRVVVEGTKDGRPARLGWEVIDRYDAEHGISAMMRTTGYSLSITAQMQVAGETGRGKVCTPDECIPPARYIEELGRRGIEVRAI</sequence>
<dbReference type="SUPFAM" id="SSF55347">
    <property type="entry name" value="Glyceraldehyde-3-phosphate dehydrogenase-like, C-terminal domain"/>
    <property type="match status" value="1"/>
</dbReference>
<evidence type="ECO:0000256" key="1">
    <source>
        <dbReference type="ARBA" id="ARBA00023002"/>
    </source>
</evidence>
<dbReference type="Pfam" id="PF16653">
    <property type="entry name" value="Sacchrp_dh_C"/>
    <property type="match status" value="1"/>
</dbReference>
<dbReference type="Gene3D" id="3.40.50.720">
    <property type="entry name" value="NAD(P)-binding Rossmann-like Domain"/>
    <property type="match status" value="1"/>
</dbReference>
<dbReference type="InterPro" id="IPR051168">
    <property type="entry name" value="AASS"/>
</dbReference>
<feature type="domain" description="Saccharopine dehydrogenase-like C-terminal" evidence="3">
    <location>
        <begin position="126"/>
        <end position="373"/>
    </location>
</feature>
<dbReference type="Pfam" id="PF03435">
    <property type="entry name" value="Sacchrp_dh_NADP"/>
    <property type="match status" value="1"/>
</dbReference>
<dbReference type="AlphaFoldDB" id="A0AA37Q5S7"/>
<dbReference type="EMBL" id="BRXS01000005">
    <property type="protein sequence ID" value="GLC27095.1"/>
    <property type="molecule type" value="Genomic_DNA"/>
</dbReference>
<comment type="caution">
    <text evidence="4">The sequence shown here is derived from an EMBL/GenBank/DDBJ whole genome shotgun (WGS) entry which is preliminary data.</text>
</comment>
<gene>
    <name evidence="4" type="primary">lys1</name>
    <name evidence="4" type="ORF">rosag_36080</name>
</gene>
<dbReference type="PANTHER" id="PTHR11133">
    <property type="entry name" value="SACCHAROPINE DEHYDROGENASE"/>
    <property type="match status" value="1"/>
</dbReference>
<evidence type="ECO:0000313" key="4">
    <source>
        <dbReference type="EMBL" id="GLC27095.1"/>
    </source>
</evidence>
<feature type="domain" description="Saccharopine dehydrogenase NADP binding" evidence="2">
    <location>
        <begin position="2"/>
        <end position="122"/>
    </location>
</feature>
<dbReference type="InterPro" id="IPR032095">
    <property type="entry name" value="Sacchrp_dh-like_C"/>
</dbReference>
<proteinExistence type="predicted"/>
<keyword evidence="5" id="KW-1185">Reference proteome</keyword>
<name>A0AA37Q5S7_9BACT</name>
<dbReference type="GO" id="GO:0016491">
    <property type="term" value="F:oxidoreductase activity"/>
    <property type="evidence" value="ECO:0007669"/>
    <property type="project" value="UniProtKB-KW"/>
</dbReference>
<reference evidence="4" key="1">
    <citation type="submission" date="2022-08" db="EMBL/GenBank/DDBJ databases">
        <title>Draft genome sequencing of Roseisolibacter agri AW1220.</title>
        <authorList>
            <person name="Tobiishi Y."/>
            <person name="Tonouchi A."/>
        </authorList>
    </citation>
    <scope>NUCLEOTIDE SEQUENCE</scope>
    <source>
        <strain evidence="4">AW1220</strain>
    </source>
</reference>
<protein>
    <submittedName>
        <fullName evidence="4">Saccharopine dehydrogenase</fullName>
    </submittedName>
</protein>